<dbReference type="OrthoDB" id="6316113at2"/>
<sequence length="319" mass="35912">MKRILLISVPAILAGIVWVSVAGDENQEAPLPIAPSSNKAEVPSPNDVFASSVQSADEQPESKGKHSTSPTNELAEVLNGAKGRALKGEIESFWHRCTTRNDCESQLTELETRLSKDRFALLANYHQLNNKWQQSVGNLLFDDQHPLASRIALLKSEARKIWGELAGVIFADEFALYDFSLQAEQLGAAPAQDYVQAFDDLVKNWQGSEEALGLASEQAKYERAVTLIPNHISQSEREALVQALAQQYLTQQQSDDIRARKQQIVDQQQQVRDYQYELEQLKSTLEAQRSSSHAHMSESQWQSYYQQQIASFRRDFFAS</sequence>
<feature type="coiled-coil region" evidence="1">
    <location>
        <begin position="264"/>
        <end position="291"/>
    </location>
</feature>
<accession>A0A0A5JNB0</accession>
<reference evidence="3 4" key="1">
    <citation type="submission" date="2014-10" db="EMBL/GenBank/DDBJ databases">
        <title>Genome sequencing of Vibrio sinaloensis T08.</title>
        <authorList>
            <person name="Chan K.-G."/>
            <person name="Mohamad N.I."/>
        </authorList>
    </citation>
    <scope>NUCLEOTIDE SEQUENCE [LARGE SCALE GENOMIC DNA]</scope>
    <source>
        <strain evidence="3 4">T08</strain>
    </source>
</reference>
<evidence type="ECO:0000313" key="4">
    <source>
        <dbReference type="Proteomes" id="UP000030451"/>
    </source>
</evidence>
<comment type="caution">
    <text evidence="3">The sequence shown here is derived from an EMBL/GenBank/DDBJ whole genome shotgun (WGS) entry which is preliminary data.</text>
</comment>
<evidence type="ECO:0000313" key="3">
    <source>
        <dbReference type="EMBL" id="KGY09418.1"/>
    </source>
</evidence>
<proteinExistence type="predicted"/>
<dbReference type="STRING" id="379097.SE23_14420"/>
<evidence type="ECO:0000256" key="2">
    <source>
        <dbReference type="SAM" id="MobiDB-lite"/>
    </source>
</evidence>
<protein>
    <submittedName>
        <fullName evidence="3">Chromosome partitioning protein ParA</fullName>
    </submittedName>
</protein>
<dbReference type="AlphaFoldDB" id="A0A0A5JNB0"/>
<keyword evidence="1" id="KW-0175">Coiled coil</keyword>
<dbReference type="RefSeq" id="WP_038189193.1">
    <property type="nucleotide sequence ID" value="NZ_JRWP01000005.1"/>
</dbReference>
<dbReference type="Proteomes" id="UP000030451">
    <property type="component" value="Unassembled WGS sequence"/>
</dbReference>
<evidence type="ECO:0000256" key="1">
    <source>
        <dbReference type="SAM" id="Coils"/>
    </source>
</evidence>
<gene>
    <name evidence="3" type="ORF">NM06_06090</name>
</gene>
<organism evidence="3 4">
    <name type="scientific">Photobacterium sp. (strain ATCC 43367)</name>
    <dbReference type="NCBI Taxonomy" id="379097"/>
    <lineage>
        <taxon>Bacteria</taxon>
        <taxon>Pseudomonadati</taxon>
        <taxon>Pseudomonadota</taxon>
        <taxon>Gammaproteobacteria</taxon>
        <taxon>Vibrionales</taxon>
        <taxon>Vibrionaceae</taxon>
        <taxon>Vibrio</taxon>
        <taxon>Vibrio oreintalis group</taxon>
    </lineage>
</organism>
<feature type="region of interest" description="Disordered" evidence="2">
    <location>
        <begin position="30"/>
        <end position="74"/>
    </location>
</feature>
<dbReference type="EMBL" id="JRWP01000005">
    <property type="protein sequence ID" value="KGY09418.1"/>
    <property type="molecule type" value="Genomic_DNA"/>
</dbReference>
<name>A0A0A5JNB0_PHOS4</name>